<evidence type="ECO:0000313" key="1">
    <source>
        <dbReference type="EMBL" id="SHM39106.1"/>
    </source>
</evidence>
<proteinExistence type="predicted"/>
<accession>A0A1M7IE54</accession>
<gene>
    <name evidence="1" type="ORF">SAMN04487860_10470</name>
</gene>
<dbReference type="OrthoDB" id="1819532at2"/>
<dbReference type="EMBL" id="FRCT01000004">
    <property type="protein sequence ID" value="SHM39106.1"/>
    <property type="molecule type" value="Genomic_DNA"/>
</dbReference>
<organism evidence="1 2">
    <name type="scientific">Ruminococcus flavefaciens</name>
    <dbReference type="NCBI Taxonomy" id="1265"/>
    <lineage>
        <taxon>Bacteria</taxon>
        <taxon>Bacillati</taxon>
        <taxon>Bacillota</taxon>
        <taxon>Clostridia</taxon>
        <taxon>Eubacteriales</taxon>
        <taxon>Oscillospiraceae</taxon>
        <taxon>Ruminococcus</taxon>
    </lineage>
</organism>
<dbReference type="AlphaFoldDB" id="A0A1M7IE54"/>
<protein>
    <submittedName>
        <fullName evidence="1">Uncharacterized protein</fullName>
    </submittedName>
</protein>
<name>A0A1M7IE54_RUMFL</name>
<evidence type="ECO:0000313" key="2">
    <source>
        <dbReference type="Proteomes" id="UP000184394"/>
    </source>
</evidence>
<sequence length="160" mass="18650">MNFLCKCCKSRVTEDKRPEYIESAGIHKRGYHMEWAVFDEEENSKPINERKWSETNITPKVGDKRILRVKAPFDVEIGAVFTNVYEPWQMFLNGWDSAASPEDIYKAAAVLCRFEEVLCADDFSAFISVEILNVMPLYELYKYIPETVTADRFFRGIRLT</sequence>
<reference evidence="1 2" key="1">
    <citation type="submission" date="2016-11" db="EMBL/GenBank/DDBJ databases">
        <authorList>
            <person name="Jaros S."/>
            <person name="Januszkiewicz K."/>
            <person name="Wedrychowicz H."/>
        </authorList>
    </citation>
    <scope>NUCLEOTIDE SEQUENCE [LARGE SCALE GENOMIC DNA]</scope>
    <source>
        <strain evidence="1 2">Y1</strain>
    </source>
</reference>
<dbReference type="Proteomes" id="UP000184394">
    <property type="component" value="Unassembled WGS sequence"/>
</dbReference>